<gene>
    <name evidence="2" type="ORF">H4R34_000018</name>
</gene>
<evidence type="ECO:0000313" key="3">
    <source>
        <dbReference type="Proteomes" id="UP001151582"/>
    </source>
</evidence>
<comment type="caution">
    <text evidence="2">The sequence shown here is derived from an EMBL/GenBank/DDBJ whole genome shotgun (WGS) entry which is preliminary data.</text>
</comment>
<name>A0A9W8EFR5_9FUNG</name>
<dbReference type="OrthoDB" id="10436823at2759"/>
<organism evidence="2 3">
    <name type="scientific">Dimargaris verticillata</name>
    <dbReference type="NCBI Taxonomy" id="2761393"/>
    <lineage>
        <taxon>Eukaryota</taxon>
        <taxon>Fungi</taxon>
        <taxon>Fungi incertae sedis</taxon>
        <taxon>Zoopagomycota</taxon>
        <taxon>Kickxellomycotina</taxon>
        <taxon>Dimargaritomycetes</taxon>
        <taxon>Dimargaritales</taxon>
        <taxon>Dimargaritaceae</taxon>
        <taxon>Dimargaris</taxon>
    </lineage>
</organism>
<protein>
    <submittedName>
        <fullName evidence="2">Uncharacterized protein</fullName>
    </submittedName>
</protein>
<evidence type="ECO:0000313" key="2">
    <source>
        <dbReference type="EMBL" id="KAJ1985364.1"/>
    </source>
</evidence>
<dbReference type="EMBL" id="JANBQB010000001">
    <property type="protein sequence ID" value="KAJ1985364.1"/>
    <property type="molecule type" value="Genomic_DNA"/>
</dbReference>
<evidence type="ECO:0000256" key="1">
    <source>
        <dbReference type="SAM" id="MobiDB-lite"/>
    </source>
</evidence>
<feature type="compositionally biased region" description="Low complexity" evidence="1">
    <location>
        <begin position="19"/>
        <end position="29"/>
    </location>
</feature>
<feature type="region of interest" description="Disordered" evidence="1">
    <location>
        <begin position="1"/>
        <end position="29"/>
    </location>
</feature>
<dbReference type="Proteomes" id="UP001151582">
    <property type="component" value="Unassembled WGS sequence"/>
</dbReference>
<accession>A0A9W8EFR5</accession>
<reference evidence="2" key="1">
    <citation type="submission" date="2022-07" db="EMBL/GenBank/DDBJ databases">
        <title>Phylogenomic reconstructions and comparative analyses of Kickxellomycotina fungi.</title>
        <authorList>
            <person name="Reynolds N.K."/>
            <person name="Stajich J.E."/>
            <person name="Barry K."/>
            <person name="Grigoriev I.V."/>
            <person name="Crous P."/>
            <person name="Smith M.E."/>
        </authorList>
    </citation>
    <scope>NUCLEOTIDE SEQUENCE</scope>
    <source>
        <strain evidence="2">RSA 567</strain>
    </source>
</reference>
<sequence>MYNFDSATPLTEAATSYRSPEGSSSDSTGSFGSGYAHQLLQLVRDDVGTTMCIVKEYVLGQSGVAARYSTRAPDQLQVDFPDLFAMPLDNQKLTSPEWQKLVRNACPGYREALLTNSARALAVMAKNGQAEALVGFINDFVQHLESGQLHQELQNFSHDPIYRAWLEIITRGQDNAEVTKQMLGVLYLHTIPTIVALLIAHGYHNQVPYFIEALQRSSVAELVDAQKRMTSRYAQLPLKAMPSVTANRSPGLKYLTNIYNRHIEELKWKDSILYTNLYEWAIYVAILWDVQRLQGFITNLWQTAQVNRVALLHCPRYDSAVTTKDGVRKLLGLNQSQMINEQFPIKCRLMRAQFARPLHYFQGLRLNEFSPSLPDPPY</sequence>
<dbReference type="AlphaFoldDB" id="A0A9W8EFR5"/>
<proteinExistence type="predicted"/>
<feature type="compositionally biased region" description="Polar residues" evidence="1">
    <location>
        <begin position="1"/>
        <end position="18"/>
    </location>
</feature>
<keyword evidence="3" id="KW-1185">Reference proteome</keyword>